<dbReference type="Proteomes" id="UP000295680">
    <property type="component" value="Unassembled WGS sequence"/>
</dbReference>
<protein>
    <submittedName>
        <fullName evidence="4">LytR cell envelope-related transcriptional attenuator</fullName>
    </submittedName>
</protein>
<proteinExistence type="predicted"/>
<reference evidence="4 5" key="1">
    <citation type="submission" date="2019-03" db="EMBL/GenBank/DDBJ databases">
        <title>Genomic Encyclopedia of Type Strains, Phase IV (KMG-IV): sequencing the most valuable type-strain genomes for metagenomic binning, comparative biology and taxonomic classification.</title>
        <authorList>
            <person name="Goeker M."/>
        </authorList>
    </citation>
    <scope>NUCLEOTIDE SEQUENCE [LARGE SCALE GENOMIC DNA]</scope>
    <source>
        <strain evidence="4 5">DSM 45934</strain>
    </source>
</reference>
<dbReference type="InterPro" id="IPR027381">
    <property type="entry name" value="LytR/CpsA/Psr_C"/>
</dbReference>
<feature type="region of interest" description="Disordered" evidence="1">
    <location>
        <begin position="52"/>
        <end position="82"/>
    </location>
</feature>
<feature type="domain" description="LytR/CpsA/Psr regulator C-terminal" evidence="3">
    <location>
        <begin position="95"/>
        <end position="185"/>
    </location>
</feature>
<keyword evidence="2" id="KW-1133">Transmembrane helix</keyword>
<organism evidence="4 5">
    <name type="scientific">Actinocrispum wychmicini</name>
    <dbReference type="NCBI Taxonomy" id="1213861"/>
    <lineage>
        <taxon>Bacteria</taxon>
        <taxon>Bacillati</taxon>
        <taxon>Actinomycetota</taxon>
        <taxon>Actinomycetes</taxon>
        <taxon>Pseudonocardiales</taxon>
        <taxon>Pseudonocardiaceae</taxon>
        <taxon>Actinocrispum</taxon>
    </lineage>
</organism>
<comment type="caution">
    <text evidence="4">The sequence shown here is derived from an EMBL/GenBank/DDBJ whole genome shotgun (WGS) entry which is preliminary data.</text>
</comment>
<dbReference type="Pfam" id="PF13399">
    <property type="entry name" value="LytR_C"/>
    <property type="match status" value="1"/>
</dbReference>
<name>A0A4R2JE41_9PSEU</name>
<evidence type="ECO:0000313" key="4">
    <source>
        <dbReference type="EMBL" id="TCO52515.1"/>
    </source>
</evidence>
<evidence type="ECO:0000256" key="1">
    <source>
        <dbReference type="SAM" id="MobiDB-lite"/>
    </source>
</evidence>
<evidence type="ECO:0000313" key="5">
    <source>
        <dbReference type="Proteomes" id="UP000295680"/>
    </source>
</evidence>
<dbReference type="AlphaFoldDB" id="A0A4R2JE41"/>
<accession>A0A4R2JE41</accession>
<evidence type="ECO:0000256" key="2">
    <source>
        <dbReference type="SAM" id="Phobius"/>
    </source>
</evidence>
<keyword evidence="2" id="KW-0472">Membrane</keyword>
<evidence type="ECO:0000259" key="3">
    <source>
        <dbReference type="Pfam" id="PF13399"/>
    </source>
</evidence>
<keyword evidence="5" id="KW-1185">Reference proteome</keyword>
<feature type="transmembrane region" description="Helical" evidence="2">
    <location>
        <begin position="21"/>
        <end position="39"/>
    </location>
</feature>
<dbReference type="NCBIfam" id="NF035953">
    <property type="entry name" value="integrity_Cei"/>
    <property type="match status" value="1"/>
</dbReference>
<dbReference type="RefSeq" id="WP_165960908.1">
    <property type="nucleotide sequence ID" value="NZ_SLWS01000012.1"/>
</dbReference>
<dbReference type="EMBL" id="SLWS01000012">
    <property type="protein sequence ID" value="TCO52515.1"/>
    <property type="molecule type" value="Genomic_DNA"/>
</dbReference>
<gene>
    <name evidence="4" type="ORF">EV192_112247</name>
</gene>
<keyword evidence="2" id="KW-0812">Transmembrane</keyword>
<sequence>MTAGSLSGGGRAPRYRRRRPIPALVMLVLLGLGATIVWLKVIDNHTKDATASVHCDPPTPATAEPGQPAPPPAPPLGQHVDQNGLDQTLAATPDQIQIRVLNASKQRGEAALVTENLKQLGFSQVGKPDDDPVYPQGSMTCRSQIRFGAQGAPAARTMSLLEPCAELIKDGRQDATVDFVIGKKFDDLQVRTETQQVLKQIVDWSAQHPPQTGGLQSVQGSAGQQIDQALVDSIRKTAC</sequence>